<comment type="caution">
    <text evidence="1">The sequence shown here is derived from an EMBL/GenBank/DDBJ whole genome shotgun (WGS) entry which is preliminary data.</text>
</comment>
<proteinExistence type="predicted"/>
<evidence type="ECO:0000313" key="1">
    <source>
        <dbReference type="EMBL" id="CDQ41941.1"/>
    </source>
</evidence>
<evidence type="ECO:0000313" key="2">
    <source>
        <dbReference type="Proteomes" id="UP000028875"/>
    </source>
</evidence>
<keyword evidence="2" id="KW-1185">Reference proteome</keyword>
<accession>A0A024QJ19</accession>
<dbReference type="RefSeq" id="WP_038247024.1">
    <property type="nucleotide sequence ID" value="NZ_BNER01000008.1"/>
</dbReference>
<sequence>MGMTIDKAIFITNVFADFHPKLHTELWQQFEHEVSKKERSGIYGVENMAYISWLKKKENPEFLSFMHKQINVKSF</sequence>
<gene>
    <name evidence="1" type="ORF">BN990_04320</name>
</gene>
<dbReference type="OrthoDB" id="2974246at2"/>
<reference evidence="2" key="2">
    <citation type="submission" date="2014-05" db="EMBL/GenBank/DDBJ databases">
        <title>Draft genome sequence of Virgibacillus massiliensis Vm-5.</title>
        <authorList>
            <person name="Khelaifia S."/>
            <person name="Croce O."/>
            <person name="Lagier J.C."/>
            <person name="Raoult D."/>
        </authorList>
    </citation>
    <scope>NUCLEOTIDE SEQUENCE [LARGE SCALE GENOMIC DNA]</scope>
    <source>
        <strain evidence="2">Vm-5</strain>
    </source>
</reference>
<organism evidence="1 2">
    <name type="scientific">Virgibacillus massiliensis</name>
    <dbReference type="NCBI Taxonomy" id="1462526"/>
    <lineage>
        <taxon>Bacteria</taxon>
        <taxon>Bacillati</taxon>
        <taxon>Bacillota</taxon>
        <taxon>Bacilli</taxon>
        <taxon>Bacillales</taxon>
        <taxon>Bacillaceae</taxon>
        <taxon>Virgibacillus</taxon>
    </lineage>
</organism>
<dbReference type="EMBL" id="CCDP010000003">
    <property type="protein sequence ID" value="CDQ41941.1"/>
    <property type="molecule type" value="Genomic_DNA"/>
</dbReference>
<reference evidence="1 2" key="1">
    <citation type="submission" date="2014-03" db="EMBL/GenBank/DDBJ databases">
        <authorList>
            <person name="Urmite Genomes U."/>
        </authorList>
    </citation>
    <scope>NUCLEOTIDE SEQUENCE [LARGE SCALE GENOMIC DNA]</scope>
    <source>
        <strain evidence="1 2">Vm-5</strain>
    </source>
</reference>
<dbReference type="Proteomes" id="UP000028875">
    <property type="component" value="Unassembled WGS sequence"/>
</dbReference>
<dbReference type="AlphaFoldDB" id="A0A024QJ19"/>
<name>A0A024QJ19_9BACI</name>
<dbReference type="STRING" id="1462526.BN990_04320"/>
<protein>
    <submittedName>
        <fullName evidence="1">Uncharacterized protein</fullName>
    </submittedName>
</protein>